<protein>
    <recommendedName>
        <fullName evidence="1">Beta-ketoacyl synthase-like N-terminal domain-containing protein</fullName>
    </recommendedName>
</protein>
<evidence type="ECO:0000313" key="2">
    <source>
        <dbReference type="EMBL" id="RIY36837.1"/>
    </source>
</evidence>
<dbReference type="OrthoDB" id="9798676at2"/>
<reference evidence="2 3" key="1">
    <citation type="submission" date="2017-08" db="EMBL/GenBank/DDBJ databases">
        <title>Reclassification of Bisgaard taxon 37 and 44.</title>
        <authorList>
            <person name="Christensen H."/>
        </authorList>
    </citation>
    <scope>NUCLEOTIDE SEQUENCE [LARGE SCALE GENOMIC DNA]</scope>
    <source>
        <strain evidence="2 3">EEAB3T1</strain>
    </source>
</reference>
<dbReference type="Proteomes" id="UP000265964">
    <property type="component" value="Unassembled WGS sequence"/>
</dbReference>
<sequence length="247" mass="28608">MNKICSLNFNIDQWQLTTSKELTSQDWEQDLPYWLENVKNREVQKPKLEFLNLKERRRLSENARLIFASAWNLTSKEENLPIVYASVNGEVNRSFKLYQDFLNTGMISPTSFSLSVHNAIVGNWSIIRNITNETTAISSTFDNLEVSLLEAYCLLNEGFNKVLVILSESEIDSQYQELKHITHRPIFSYALTLVITQGSSYNLTLVGDNCTSEIFFDNNLQFVKAQYLNLKQWQSRANKGTWIWTKA</sequence>
<name>A0A3A1YLE6_9GAMM</name>
<evidence type="ECO:0000313" key="3">
    <source>
        <dbReference type="Proteomes" id="UP000265964"/>
    </source>
</evidence>
<dbReference type="AlphaFoldDB" id="A0A3A1YLE6"/>
<comment type="caution">
    <text evidence="2">The sequence shown here is derived from an EMBL/GenBank/DDBJ whole genome shotgun (WGS) entry which is preliminary data.</text>
</comment>
<feature type="domain" description="Beta-ketoacyl synthase-like N-terminal" evidence="1">
    <location>
        <begin position="40"/>
        <end position="244"/>
    </location>
</feature>
<dbReference type="RefSeq" id="WP_119534345.1">
    <property type="nucleotide sequence ID" value="NZ_NRJF01000053.1"/>
</dbReference>
<proteinExistence type="predicted"/>
<evidence type="ECO:0000259" key="1">
    <source>
        <dbReference type="Pfam" id="PF13723"/>
    </source>
</evidence>
<keyword evidence="3" id="KW-1185">Reference proteome</keyword>
<accession>A0A3A1YLE6</accession>
<dbReference type="EMBL" id="NRJF01000053">
    <property type="protein sequence ID" value="RIY36837.1"/>
    <property type="molecule type" value="Genomic_DNA"/>
</dbReference>
<organism evidence="2 3">
    <name type="scientific">Psittacicella gerlachiana</name>
    <dbReference type="NCBI Taxonomy" id="2028574"/>
    <lineage>
        <taxon>Bacteria</taxon>
        <taxon>Pseudomonadati</taxon>
        <taxon>Pseudomonadota</taxon>
        <taxon>Gammaproteobacteria</taxon>
        <taxon>Pasteurellales</taxon>
        <taxon>Psittacicellaceae</taxon>
        <taxon>Psittacicella</taxon>
    </lineage>
</organism>
<dbReference type="Pfam" id="PF13723">
    <property type="entry name" value="Ketoacyl-synt_2"/>
    <property type="match status" value="1"/>
</dbReference>
<gene>
    <name evidence="2" type="ORF">CKF59_02160</name>
</gene>
<dbReference type="InterPro" id="IPR014030">
    <property type="entry name" value="Ketoacyl_synth_N"/>
</dbReference>